<dbReference type="InterPro" id="IPR032189">
    <property type="entry name" value="Mlh1_C"/>
</dbReference>
<feature type="compositionally biased region" description="Gly residues" evidence="1">
    <location>
        <begin position="619"/>
        <end position="628"/>
    </location>
</feature>
<dbReference type="InterPro" id="IPR014721">
    <property type="entry name" value="Ribsml_uS5_D2-typ_fold_subgr"/>
</dbReference>
<feature type="compositionally biased region" description="Polar residues" evidence="1">
    <location>
        <begin position="488"/>
        <end position="500"/>
    </location>
</feature>
<dbReference type="EMBL" id="MU069847">
    <property type="protein sequence ID" value="KAF5832818.1"/>
    <property type="molecule type" value="Genomic_DNA"/>
</dbReference>
<organism evidence="3 4">
    <name type="scientific">Dunaliella salina</name>
    <name type="common">Green alga</name>
    <name type="synonym">Protococcus salinus</name>
    <dbReference type="NCBI Taxonomy" id="3046"/>
    <lineage>
        <taxon>Eukaryota</taxon>
        <taxon>Viridiplantae</taxon>
        <taxon>Chlorophyta</taxon>
        <taxon>core chlorophytes</taxon>
        <taxon>Chlorophyceae</taxon>
        <taxon>CS clade</taxon>
        <taxon>Chlamydomonadales</taxon>
        <taxon>Dunaliellaceae</taxon>
        <taxon>Dunaliella</taxon>
    </lineage>
</organism>
<feature type="compositionally biased region" description="Polar residues" evidence="1">
    <location>
        <begin position="638"/>
        <end position="652"/>
    </location>
</feature>
<dbReference type="Proteomes" id="UP000815325">
    <property type="component" value="Unassembled WGS sequence"/>
</dbReference>
<feature type="compositionally biased region" description="Low complexity" evidence="1">
    <location>
        <begin position="152"/>
        <end position="171"/>
    </location>
</feature>
<gene>
    <name evidence="3" type="ORF">DUNSADRAFT_11191</name>
</gene>
<feature type="compositionally biased region" description="Low complexity" evidence="1">
    <location>
        <begin position="507"/>
        <end position="521"/>
    </location>
</feature>
<dbReference type="InterPro" id="IPR038973">
    <property type="entry name" value="MutL/Mlh/Pms-like"/>
</dbReference>
<feature type="compositionally biased region" description="Gly residues" evidence="1">
    <location>
        <begin position="722"/>
        <end position="737"/>
    </location>
</feature>
<evidence type="ECO:0000313" key="4">
    <source>
        <dbReference type="Proteomes" id="UP000815325"/>
    </source>
</evidence>
<accession>A0ABQ7GDY1</accession>
<evidence type="ECO:0000259" key="2">
    <source>
        <dbReference type="SMART" id="SM01340"/>
    </source>
</evidence>
<comment type="caution">
    <text evidence="3">The sequence shown here is derived from an EMBL/GenBank/DDBJ whole genome shotgun (WGS) entry which is preliminary data.</text>
</comment>
<feature type="region of interest" description="Disordered" evidence="1">
    <location>
        <begin position="215"/>
        <end position="244"/>
    </location>
</feature>
<name>A0ABQ7GDY1_DUNSA</name>
<sequence>MASGRCAFSCKRQGEARADVLTLPGASLLDNIRALYGAAASKPFLYLDLRLPPRHVDVNTHPTKREVGFIHQEEITSLICEAVESTLSSSNTSRTLSTLKAPLTTPNTTMAGFIPRPSQTQMSECASLDAFFPGLTSQSQRAEGAAGGGPEGQQAGANPKAAAAAALTGSLARKRRRGGKGGAGDSTGMGSGELPGEGYYSNADIDNLVHVRPEDEEDMERGGEGEDAARVGQPSRRGVPGGAGSAAARLLSENLHSCLDSIQGLAAEVDAACHSGLAELMRGHVYVGMADETRALLQYRTKLYIVDLAPLSRELFYQQVLAQFEAVESTLVLDPAPSIRELMAMALALEQARGAWEPEVHDGVSSEQELCELVALMLMEKSPMLEEYLGMRIDDKGCLCSLPLLLPGWQPDLGGLCDLMMGLARDVVWEQEQPCFRGLAQVLADFLALKPPLCPLEGPDVKDGPPQVPAHIAVAGQTDVKPPAAQPDATTPNAAPTVTLTPPPSSQPESQQGAQVVQEQGAGSGNSELQGPGVAGPGPQGEGVEQRQRASRDEVMGASPVGQQGGGEAMDWQQCEGMRPQRLAGTNHGALLESQARSQGEGNGKGEGMCVSGHETASRGGGSNGGDGAQAAVVHPPSGQQVMRQEPSQQKSPPVPPEQLPSQQPTSSPPAGQSMMEREGEGLGGEEEDVVMLEGSSGGGAGPGSSTGGFSNGSNLSSQEGGQNGSGGLRMSGGGVEQAGAAREWTIKHVLLPAMRSNLRPSSRRATDGTCVEIAALERLYRIFERC</sequence>
<evidence type="ECO:0000313" key="3">
    <source>
        <dbReference type="EMBL" id="KAF5832818.1"/>
    </source>
</evidence>
<feature type="compositionally biased region" description="Gly residues" evidence="1">
    <location>
        <begin position="696"/>
        <end position="711"/>
    </location>
</feature>
<feature type="region of interest" description="Disordered" evidence="1">
    <location>
        <begin position="480"/>
        <end position="569"/>
    </location>
</feature>
<feature type="compositionally biased region" description="Low complexity" evidence="1">
    <location>
        <begin position="660"/>
        <end position="674"/>
    </location>
</feature>
<dbReference type="SMART" id="SM01340">
    <property type="entry name" value="DNA_mis_repair"/>
    <property type="match status" value="1"/>
</dbReference>
<dbReference type="PANTHER" id="PTHR10073">
    <property type="entry name" value="DNA MISMATCH REPAIR PROTEIN MLH, PMS, MUTL"/>
    <property type="match status" value="1"/>
</dbReference>
<feature type="compositionally biased region" description="Basic and acidic residues" evidence="1">
    <location>
        <begin position="220"/>
        <end position="229"/>
    </location>
</feature>
<feature type="compositionally biased region" description="Low complexity" evidence="1">
    <location>
        <begin position="712"/>
        <end position="721"/>
    </location>
</feature>
<dbReference type="Pfam" id="PF16413">
    <property type="entry name" value="Mlh1_C"/>
    <property type="match status" value="2"/>
</dbReference>
<feature type="compositionally biased region" description="Basic and acidic residues" evidence="1">
    <location>
        <begin position="544"/>
        <end position="555"/>
    </location>
</feature>
<dbReference type="InterPro" id="IPR013507">
    <property type="entry name" value="DNA_mismatch_S5_2-like"/>
</dbReference>
<dbReference type="SUPFAM" id="SSF54211">
    <property type="entry name" value="Ribosomal protein S5 domain 2-like"/>
    <property type="match status" value="1"/>
</dbReference>
<dbReference type="PANTHER" id="PTHR10073:SF12">
    <property type="entry name" value="DNA MISMATCH REPAIR PROTEIN MLH1"/>
    <property type="match status" value="1"/>
</dbReference>
<evidence type="ECO:0000256" key="1">
    <source>
        <dbReference type="SAM" id="MobiDB-lite"/>
    </source>
</evidence>
<feature type="compositionally biased region" description="Gly residues" evidence="1">
    <location>
        <begin position="180"/>
        <end position="195"/>
    </location>
</feature>
<keyword evidence="4" id="KW-1185">Reference proteome</keyword>
<feature type="region of interest" description="Disordered" evidence="1">
    <location>
        <begin position="595"/>
        <end position="737"/>
    </location>
</feature>
<reference evidence="3" key="1">
    <citation type="submission" date="2017-08" db="EMBL/GenBank/DDBJ databases">
        <authorList>
            <person name="Polle J.E."/>
            <person name="Barry K."/>
            <person name="Cushman J."/>
            <person name="Schmutz J."/>
            <person name="Tran D."/>
            <person name="Hathwaick L.T."/>
            <person name="Yim W.C."/>
            <person name="Jenkins J."/>
            <person name="Mckie-Krisberg Z.M."/>
            <person name="Prochnik S."/>
            <person name="Lindquist E."/>
            <person name="Dockter R.B."/>
            <person name="Adam C."/>
            <person name="Molina H."/>
            <person name="Bunkerborg J."/>
            <person name="Jin E."/>
            <person name="Buchheim M."/>
            <person name="Magnuson J."/>
        </authorList>
    </citation>
    <scope>NUCLEOTIDE SEQUENCE</scope>
    <source>
        <strain evidence="3">CCAP 19/18</strain>
    </source>
</reference>
<dbReference type="Gene3D" id="3.30.230.10">
    <property type="match status" value="1"/>
</dbReference>
<protein>
    <recommendedName>
        <fullName evidence="2">DNA mismatch repair protein S5 domain-containing protein</fullName>
    </recommendedName>
</protein>
<feature type="domain" description="DNA mismatch repair protein S5" evidence="2">
    <location>
        <begin position="1"/>
        <end position="88"/>
    </location>
</feature>
<dbReference type="Pfam" id="PF01119">
    <property type="entry name" value="DNA_mis_repair"/>
    <property type="match status" value="1"/>
</dbReference>
<dbReference type="InterPro" id="IPR020568">
    <property type="entry name" value="Ribosomal_Su5_D2-typ_SF"/>
</dbReference>
<proteinExistence type="predicted"/>
<feature type="region of interest" description="Disordered" evidence="1">
    <location>
        <begin position="138"/>
        <end position="197"/>
    </location>
</feature>